<dbReference type="AlphaFoldDB" id="A0A318EQM4"/>
<accession>A0A318EQM4</accession>
<evidence type="ECO:0000313" key="1">
    <source>
        <dbReference type="EMBL" id="PXV88390.1"/>
    </source>
</evidence>
<dbReference type="RefSeq" id="WP_110291389.1">
    <property type="nucleotide sequence ID" value="NZ_QICS01000008.1"/>
</dbReference>
<name>A0A318EQM4_9FIRM</name>
<proteinExistence type="predicted"/>
<comment type="caution">
    <text evidence="1">The sequence shown here is derived from an EMBL/GenBank/DDBJ whole genome shotgun (WGS) entry which is preliminary data.</text>
</comment>
<reference evidence="1 2" key="1">
    <citation type="submission" date="2018-05" db="EMBL/GenBank/DDBJ databases">
        <title>Genomic Encyclopedia of Type Strains, Phase IV (KMG-IV): sequencing the most valuable type-strain genomes for metagenomic binning, comparative biology and taxonomic classification.</title>
        <authorList>
            <person name="Goeker M."/>
        </authorList>
    </citation>
    <scope>NUCLEOTIDE SEQUENCE [LARGE SCALE GENOMIC DNA]</scope>
    <source>
        <strain evidence="1 2">DSM 28816</strain>
    </source>
</reference>
<dbReference type="Proteomes" id="UP000247523">
    <property type="component" value="Unassembled WGS sequence"/>
</dbReference>
<evidence type="ECO:0000313" key="2">
    <source>
        <dbReference type="Proteomes" id="UP000247523"/>
    </source>
</evidence>
<organism evidence="1 2">
    <name type="scientific">Lachnotalea glycerini</name>
    <dbReference type="NCBI Taxonomy" id="1763509"/>
    <lineage>
        <taxon>Bacteria</taxon>
        <taxon>Bacillati</taxon>
        <taxon>Bacillota</taxon>
        <taxon>Clostridia</taxon>
        <taxon>Lachnospirales</taxon>
        <taxon>Lachnospiraceae</taxon>
        <taxon>Lachnotalea</taxon>
    </lineage>
</organism>
<sequence length="82" mass="9422">MKMSDYHKAKSVVEKLDELKQLRDSFSEPCEGYYTICFTFAGQDTKITNDSIGEAGIRNSINNMKQIIDAKIKELEKELEEI</sequence>
<dbReference type="EMBL" id="QICS01000008">
    <property type="protein sequence ID" value="PXV88390.1"/>
    <property type="molecule type" value="Genomic_DNA"/>
</dbReference>
<gene>
    <name evidence="1" type="ORF">C8E03_108117</name>
</gene>
<protein>
    <submittedName>
        <fullName evidence="1">Uncharacterized protein</fullName>
    </submittedName>
</protein>